<dbReference type="RefSeq" id="WP_038561585.1">
    <property type="nucleotide sequence ID" value="NZ_CP008876.1"/>
</dbReference>
<dbReference type="Proteomes" id="UP000027980">
    <property type="component" value="Chromosome"/>
</dbReference>
<dbReference type="EMBL" id="CP008876">
    <property type="protein sequence ID" value="AIF66895.1"/>
    <property type="molecule type" value="Genomic_DNA"/>
</dbReference>
<feature type="binding site" evidence="12">
    <location>
        <position position="113"/>
    </location>
    <ligand>
        <name>L-histidine</name>
        <dbReference type="ChEBI" id="CHEBI:57595"/>
    </ligand>
</feature>
<dbReference type="InterPro" id="IPR004154">
    <property type="entry name" value="Anticodon-bd"/>
</dbReference>
<evidence type="ECO:0000256" key="5">
    <source>
        <dbReference type="ARBA" id="ARBA00022598"/>
    </source>
</evidence>
<dbReference type="InterPro" id="IPR004516">
    <property type="entry name" value="HisRS/HisZ"/>
</dbReference>
<dbReference type="HAMAP" id="MF_00127">
    <property type="entry name" value="His_tRNA_synth"/>
    <property type="match status" value="1"/>
</dbReference>
<dbReference type="InterPro" id="IPR041715">
    <property type="entry name" value="HisRS-like_core"/>
</dbReference>
<dbReference type="InterPro" id="IPR036621">
    <property type="entry name" value="Anticodon-bd_dom_sf"/>
</dbReference>
<dbReference type="PANTHER" id="PTHR43707:SF1">
    <property type="entry name" value="HISTIDINE--TRNA LIGASE, MITOCHONDRIAL-RELATED"/>
    <property type="match status" value="1"/>
</dbReference>
<feature type="binding site" evidence="12">
    <location>
        <position position="258"/>
    </location>
    <ligand>
        <name>L-histidine</name>
        <dbReference type="ChEBI" id="CHEBI:57595"/>
    </ligand>
</feature>
<keyword evidence="8 11" id="KW-0648">Protein biosynthesis</keyword>
<dbReference type="PANTHER" id="PTHR43707">
    <property type="entry name" value="HISTIDYL-TRNA SYNTHETASE"/>
    <property type="match status" value="1"/>
</dbReference>
<dbReference type="SUPFAM" id="SSF55681">
    <property type="entry name" value="Class II aaRS and biotin synthetases"/>
    <property type="match status" value="1"/>
</dbReference>
<dbReference type="SUPFAM" id="SSF52954">
    <property type="entry name" value="Class II aaRS ABD-related"/>
    <property type="match status" value="1"/>
</dbReference>
<dbReference type="InterPro" id="IPR045864">
    <property type="entry name" value="aa-tRNA-synth_II/BPL/LPL"/>
</dbReference>
<dbReference type="EC" id="6.1.1.21" evidence="11"/>
<evidence type="ECO:0000256" key="10">
    <source>
        <dbReference type="ARBA" id="ARBA00047639"/>
    </source>
</evidence>
<proteinExistence type="inferred from homology"/>
<evidence type="ECO:0000256" key="6">
    <source>
        <dbReference type="ARBA" id="ARBA00022741"/>
    </source>
</evidence>
<dbReference type="AlphaFoldDB" id="A0A075LJI2"/>
<feature type="binding site" evidence="12">
    <location>
        <begin position="262"/>
        <end position="263"/>
    </location>
    <ligand>
        <name>L-histidine</name>
        <dbReference type="ChEBI" id="CHEBI:57595"/>
    </ligand>
</feature>
<evidence type="ECO:0000313" key="15">
    <source>
        <dbReference type="Proteomes" id="UP000027980"/>
    </source>
</evidence>
<organism evidence="14 15">
    <name type="scientific">Terribacillus saccharophilus</name>
    <dbReference type="NCBI Taxonomy" id="361277"/>
    <lineage>
        <taxon>Bacteria</taxon>
        <taxon>Bacillati</taxon>
        <taxon>Bacillota</taxon>
        <taxon>Bacilli</taxon>
        <taxon>Bacillales</taxon>
        <taxon>Bacillaceae</taxon>
        <taxon>Terribacillus</taxon>
    </lineage>
</organism>
<dbReference type="OrthoDB" id="9800814at2"/>
<dbReference type="Gene3D" id="3.40.50.800">
    <property type="entry name" value="Anticodon-binding domain"/>
    <property type="match status" value="1"/>
</dbReference>
<keyword evidence="7 11" id="KW-0067">ATP-binding</keyword>
<feature type="binding site" evidence="12">
    <location>
        <begin position="81"/>
        <end position="83"/>
    </location>
    <ligand>
        <name>L-histidine</name>
        <dbReference type="ChEBI" id="CHEBI:57595"/>
    </ligand>
</feature>
<evidence type="ECO:0000256" key="4">
    <source>
        <dbReference type="ARBA" id="ARBA00022490"/>
    </source>
</evidence>
<dbReference type="GO" id="GO:0005737">
    <property type="term" value="C:cytoplasm"/>
    <property type="evidence" value="ECO:0007669"/>
    <property type="project" value="UniProtKB-SubCell"/>
</dbReference>
<evidence type="ECO:0000256" key="8">
    <source>
        <dbReference type="ARBA" id="ARBA00022917"/>
    </source>
</evidence>
<sequence>MEMKAPRGTQDILPGTSEKWQYAEKVLTDLASKFNYKEIRVPIFEHTELFLRGVGETTDIVQKEMYTFKDKGDRSLTLRPEGTASVVRAYVQNKLYGLPEQPTKLFYHGPMFRYERPQQGRMRQFVQFGVEALGSEDPAIDAEVISLAMSGYQQLGLKSLKLIINTLGDKESRDAHRTALIEHFTPVKDELCSDCQNRLEKNPLRILDCKKDRDHPKVKSAPSIHDYLNDESKAYFDGVKANLDAIGIPYEVDPNLVRGLDYYNHTAFEIMSNAEGFGALTTLTGGGRYNGLVEEIGGPSTPGIGYALSIERLLFALEAEGIELPVQAGTDVYVVALGDEAVQKEAAKLTYQLRLAGVTADKDYLGKKMKGQFKAADRQQAKFVVVLGEDELEKGVISLRNMQDGQQNEVAIKEAVDTIKQQLDGGKADE</sequence>
<evidence type="ECO:0000256" key="11">
    <source>
        <dbReference type="HAMAP-Rule" id="MF_00127"/>
    </source>
</evidence>
<comment type="catalytic activity">
    <reaction evidence="10 11">
        <text>tRNA(His) + L-histidine + ATP = L-histidyl-tRNA(His) + AMP + diphosphate + H(+)</text>
        <dbReference type="Rhea" id="RHEA:17313"/>
        <dbReference type="Rhea" id="RHEA-COMP:9665"/>
        <dbReference type="Rhea" id="RHEA-COMP:9689"/>
        <dbReference type="ChEBI" id="CHEBI:15378"/>
        <dbReference type="ChEBI" id="CHEBI:30616"/>
        <dbReference type="ChEBI" id="CHEBI:33019"/>
        <dbReference type="ChEBI" id="CHEBI:57595"/>
        <dbReference type="ChEBI" id="CHEBI:78442"/>
        <dbReference type="ChEBI" id="CHEBI:78527"/>
        <dbReference type="ChEBI" id="CHEBI:456215"/>
        <dbReference type="EC" id="6.1.1.21"/>
    </reaction>
</comment>
<dbReference type="Gene3D" id="3.30.930.10">
    <property type="entry name" value="Bira Bifunctional Protein, Domain 2"/>
    <property type="match status" value="1"/>
</dbReference>
<dbReference type="Pfam" id="PF13393">
    <property type="entry name" value="tRNA-synt_His"/>
    <property type="match status" value="2"/>
</dbReference>
<feature type="binding site" evidence="12">
    <location>
        <position position="131"/>
    </location>
    <ligand>
        <name>L-histidine</name>
        <dbReference type="ChEBI" id="CHEBI:57595"/>
    </ligand>
</feature>
<dbReference type="NCBIfam" id="TIGR00442">
    <property type="entry name" value="hisS"/>
    <property type="match status" value="1"/>
</dbReference>
<keyword evidence="6 11" id="KW-0547">Nucleotide-binding</keyword>
<gene>
    <name evidence="11" type="primary">hisS</name>
    <name evidence="14" type="ORF">GZ22_09750</name>
</gene>
<dbReference type="GO" id="GO:0005524">
    <property type="term" value="F:ATP binding"/>
    <property type="evidence" value="ECO:0007669"/>
    <property type="project" value="UniProtKB-UniRule"/>
</dbReference>
<dbReference type="HOGENOM" id="CLU_025113_1_1_9"/>
<comment type="similarity">
    <text evidence="2 11">Belongs to the class-II aminoacyl-tRNA synthetase family.</text>
</comment>
<dbReference type="Pfam" id="PF03129">
    <property type="entry name" value="HGTP_anticodon"/>
    <property type="match status" value="1"/>
</dbReference>
<dbReference type="GO" id="GO:0006427">
    <property type="term" value="P:histidyl-tRNA aminoacylation"/>
    <property type="evidence" value="ECO:0007669"/>
    <property type="project" value="UniProtKB-UniRule"/>
</dbReference>
<reference evidence="14 15" key="1">
    <citation type="submission" date="2014-07" db="EMBL/GenBank/DDBJ databases">
        <title>Complete genome sequence of a moderately halophilic bacterium Terribacillus aidingensis MP602, isolated from Cryptomeria fortunei in Tianmu mountain in China.</title>
        <authorList>
            <person name="Wang Y."/>
            <person name="Lu P."/>
            <person name="Zhang L."/>
        </authorList>
    </citation>
    <scope>NUCLEOTIDE SEQUENCE [LARGE SCALE GENOMIC DNA]</scope>
    <source>
        <strain evidence="14 15">MP602</strain>
    </source>
</reference>
<keyword evidence="5 11" id="KW-0436">Ligase</keyword>
<comment type="subcellular location">
    <subcellularLocation>
        <location evidence="1 11">Cytoplasm</location>
    </subcellularLocation>
</comment>
<dbReference type="PROSITE" id="PS50862">
    <property type="entry name" value="AA_TRNA_LIGASE_II"/>
    <property type="match status" value="1"/>
</dbReference>
<keyword evidence="4 11" id="KW-0963">Cytoplasm</keyword>
<evidence type="ECO:0000259" key="13">
    <source>
        <dbReference type="PROSITE" id="PS50862"/>
    </source>
</evidence>
<feature type="domain" description="Aminoacyl-transfer RNA synthetases class-II family profile" evidence="13">
    <location>
        <begin position="1"/>
        <end position="325"/>
    </location>
</feature>
<protein>
    <recommendedName>
        <fullName evidence="11">Histidine--tRNA ligase</fullName>
        <ecNumber evidence="11">6.1.1.21</ecNumber>
    </recommendedName>
    <alternativeName>
        <fullName evidence="11">Histidyl-tRNA synthetase</fullName>
        <shortName evidence="11">HisRS</shortName>
    </alternativeName>
</protein>
<dbReference type="InterPro" id="IPR006195">
    <property type="entry name" value="aa-tRNA-synth_II"/>
</dbReference>
<feature type="binding site" evidence="12">
    <location>
        <position position="127"/>
    </location>
    <ligand>
        <name>L-histidine</name>
        <dbReference type="ChEBI" id="CHEBI:57595"/>
    </ligand>
</feature>
<dbReference type="PIRSF" id="PIRSF001549">
    <property type="entry name" value="His-tRNA_synth"/>
    <property type="match status" value="1"/>
</dbReference>
<dbReference type="KEGG" id="tap:GZ22_09750"/>
<evidence type="ECO:0000256" key="9">
    <source>
        <dbReference type="ARBA" id="ARBA00023146"/>
    </source>
</evidence>
<evidence type="ECO:0000256" key="2">
    <source>
        <dbReference type="ARBA" id="ARBA00008226"/>
    </source>
</evidence>
<dbReference type="GO" id="GO:0016740">
    <property type="term" value="F:transferase activity"/>
    <property type="evidence" value="ECO:0007669"/>
    <property type="project" value="UniProtKB-ARBA"/>
</dbReference>
<dbReference type="CDD" id="cd00773">
    <property type="entry name" value="HisRS-like_core"/>
    <property type="match status" value="1"/>
</dbReference>
<accession>A0A075LJI2</accession>
<dbReference type="GeneID" id="34220565"/>
<evidence type="ECO:0000256" key="7">
    <source>
        <dbReference type="ARBA" id="ARBA00022840"/>
    </source>
</evidence>
<name>A0A075LJI2_9BACI</name>
<evidence type="ECO:0000256" key="3">
    <source>
        <dbReference type="ARBA" id="ARBA00011738"/>
    </source>
</evidence>
<dbReference type="GO" id="GO:0004821">
    <property type="term" value="F:histidine-tRNA ligase activity"/>
    <property type="evidence" value="ECO:0007669"/>
    <property type="project" value="UniProtKB-UniRule"/>
</dbReference>
<evidence type="ECO:0000313" key="14">
    <source>
        <dbReference type="EMBL" id="AIF66895.1"/>
    </source>
</evidence>
<dbReference type="GO" id="GO:0140096">
    <property type="term" value="F:catalytic activity, acting on a protein"/>
    <property type="evidence" value="ECO:0007669"/>
    <property type="project" value="UniProtKB-ARBA"/>
</dbReference>
<evidence type="ECO:0000256" key="12">
    <source>
        <dbReference type="PIRSR" id="PIRSR001549-1"/>
    </source>
</evidence>
<keyword evidence="9 11" id="KW-0030">Aminoacyl-tRNA synthetase</keyword>
<dbReference type="FunFam" id="3.30.930.10:FF:000005">
    <property type="entry name" value="Histidine--tRNA ligase"/>
    <property type="match status" value="1"/>
</dbReference>
<evidence type="ECO:0000256" key="1">
    <source>
        <dbReference type="ARBA" id="ARBA00004496"/>
    </source>
</evidence>
<dbReference type="CDD" id="cd00859">
    <property type="entry name" value="HisRS_anticodon"/>
    <property type="match status" value="1"/>
</dbReference>
<dbReference type="InterPro" id="IPR033656">
    <property type="entry name" value="HisRS_anticodon"/>
</dbReference>
<comment type="subunit">
    <text evidence="3 11">Homodimer.</text>
</comment>
<dbReference type="InterPro" id="IPR015807">
    <property type="entry name" value="His-tRNA-ligase"/>
</dbReference>